<gene>
    <name evidence="1" type="ORF">GP486_002110</name>
</gene>
<sequence length="320" mass="33956">MAQPLAPFPLALDAMPPGTRSRPSTQIRASRGAVTCSPAGIPSPTVVAQPMDLWLTKVSACQPATSLSFAQWYTTAGLKDIGKGAGVMDHYRFYYDSSLAGSGLEPKRANALLAAAGNGQSLIENDYQIMSDWFSGRATPGGLTFPVYTANLNGSARRGGHQFFMDLYVLCLPNADNSRGVKGSQIWAKSFSDPNHPNQWSGWSALGPTAFPSSASITTLSTRPGGTGLYALGFPNADDGHGIKGSQVWTKFFPDPSHPNQWSDWFPLGPNIFRPFGPVTALSTHPGETSLYIQGLDCQKFGLSPSPTLITLTGGAHGSC</sequence>
<evidence type="ECO:0000313" key="2">
    <source>
        <dbReference type="Proteomes" id="UP000750711"/>
    </source>
</evidence>
<proteinExistence type="predicted"/>
<evidence type="ECO:0000313" key="1">
    <source>
        <dbReference type="EMBL" id="KAH0563317.1"/>
    </source>
</evidence>
<dbReference type="Proteomes" id="UP000750711">
    <property type="component" value="Unassembled WGS sequence"/>
</dbReference>
<dbReference type="AlphaFoldDB" id="A0A9P8RS20"/>
<dbReference type="EMBL" id="JAGHQM010000219">
    <property type="protein sequence ID" value="KAH0563317.1"/>
    <property type="molecule type" value="Genomic_DNA"/>
</dbReference>
<organism evidence="1 2">
    <name type="scientific">Trichoglossum hirsutum</name>
    <dbReference type="NCBI Taxonomy" id="265104"/>
    <lineage>
        <taxon>Eukaryota</taxon>
        <taxon>Fungi</taxon>
        <taxon>Dikarya</taxon>
        <taxon>Ascomycota</taxon>
        <taxon>Pezizomycotina</taxon>
        <taxon>Geoglossomycetes</taxon>
        <taxon>Geoglossales</taxon>
        <taxon>Geoglossaceae</taxon>
        <taxon>Trichoglossum</taxon>
    </lineage>
</organism>
<comment type="caution">
    <text evidence="1">The sequence shown here is derived from an EMBL/GenBank/DDBJ whole genome shotgun (WGS) entry which is preliminary data.</text>
</comment>
<keyword evidence="2" id="KW-1185">Reference proteome</keyword>
<accession>A0A9P8RS20</accession>
<reference evidence="1" key="1">
    <citation type="submission" date="2021-03" db="EMBL/GenBank/DDBJ databases">
        <title>Comparative genomics and phylogenomic investigation of the class Geoglossomycetes provide insights into ecological specialization and systematics.</title>
        <authorList>
            <person name="Melie T."/>
            <person name="Pirro S."/>
            <person name="Miller A.N."/>
            <person name="Quandt A."/>
        </authorList>
    </citation>
    <scope>NUCLEOTIDE SEQUENCE</scope>
    <source>
        <strain evidence="1">CAQ_001_2017</strain>
    </source>
</reference>
<name>A0A9P8RS20_9PEZI</name>
<protein>
    <submittedName>
        <fullName evidence="1">Uncharacterized protein</fullName>
    </submittedName>
</protein>